<keyword evidence="4" id="KW-1185">Reference proteome</keyword>
<dbReference type="InterPro" id="IPR036291">
    <property type="entry name" value="NAD(P)-bd_dom_sf"/>
</dbReference>
<dbReference type="EMBL" id="JBBYXI010000001">
    <property type="protein sequence ID" value="MEN3930252.1"/>
    <property type="molecule type" value="Genomic_DNA"/>
</dbReference>
<name>A0ABV0BH06_9HYPH</name>
<dbReference type="InterPro" id="IPR020904">
    <property type="entry name" value="Sc_DH/Rdtase_CS"/>
</dbReference>
<dbReference type="InterPro" id="IPR002347">
    <property type="entry name" value="SDR_fam"/>
</dbReference>
<accession>A0ABV0BH06</accession>
<dbReference type="GO" id="GO:0016491">
    <property type="term" value="F:oxidoreductase activity"/>
    <property type="evidence" value="ECO:0007669"/>
    <property type="project" value="UniProtKB-KW"/>
</dbReference>
<dbReference type="Gene3D" id="3.40.50.720">
    <property type="entry name" value="NAD(P)-binding Rossmann-like Domain"/>
    <property type="match status" value="1"/>
</dbReference>
<dbReference type="PANTHER" id="PTHR24321:SF8">
    <property type="entry name" value="ESTRADIOL 17-BETA-DEHYDROGENASE 8-RELATED"/>
    <property type="match status" value="1"/>
</dbReference>
<evidence type="ECO:0000256" key="1">
    <source>
        <dbReference type="ARBA" id="ARBA00006484"/>
    </source>
</evidence>
<dbReference type="Proteomes" id="UP001418637">
    <property type="component" value="Unassembled WGS sequence"/>
</dbReference>
<dbReference type="Pfam" id="PF13561">
    <property type="entry name" value="adh_short_C2"/>
    <property type="match status" value="1"/>
</dbReference>
<proteinExistence type="inferred from homology"/>
<dbReference type="RefSeq" id="WP_346336214.1">
    <property type="nucleotide sequence ID" value="NZ_JBBYXI010000001.1"/>
</dbReference>
<sequence length="257" mass="26649">MTNKSLLNGKVALITGAAGLIGRTTAKLLAERGARIAAVDMKGADFSILKSMLPAETKLVTLEGVVTNEDSVKSYVAATQEAFGKIDFFFINAGIEGPVSPLADFPLSGFQKVMEVNVTGVFLGLKYVLPVMYAQGSGSIVNTSSIAGLTGGAGIAAYNTSKHAVIGLMRSAAAEAGQHGVRVNTVNPGPIESRMMKSINSGQGNEKENHDRTAAIVPMRRYGAPEEVAELVAFLASDAASFCNGSVYSVDGGMNAV</sequence>
<dbReference type="PROSITE" id="PS00061">
    <property type="entry name" value="ADH_SHORT"/>
    <property type="match status" value="1"/>
</dbReference>
<dbReference type="EC" id="1.-.-.-" evidence="3"/>
<comment type="similarity">
    <text evidence="1">Belongs to the short-chain dehydrogenases/reductases (SDR) family.</text>
</comment>
<evidence type="ECO:0000313" key="3">
    <source>
        <dbReference type="EMBL" id="MEN3930252.1"/>
    </source>
</evidence>
<protein>
    <submittedName>
        <fullName evidence="3">SDR family oxidoreductase</fullName>
        <ecNumber evidence="3">1.-.-.-</ecNumber>
    </submittedName>
</protein>
<evidence type="ECO:0000256" key="2">
    <source>
        <dbReference type="ARBA" id="ARBA00023002"/>
    </source>
</evidence>
<dbReference type="PANTHER" id="PTHR24321">
    <property type="entry name" value="DEHYDROGENASES, SHORT CHAIN"/>
    <property type="match status" value="1"/>
</dbReference>
<organism evidence="3 4">
    <name type="scientific">Hohaiivirga grylli</name>
    <dbReference type="NCBI Taxonomy" id="3133970"/>
    <lineage>
        <taxon>Bacteria</taxon>
        <taxon>Pseudomonadati</taxon>
        <taxon>Pseudomonadota</taxon>
        <taxon>Alphaproteobacteria</taxon>
        <taxon>Hyphomicrobiales</taxon>
        <taxon>Methylobacteriaceae</taxon>
        <taxon>Hohaiivirga</taxon>
    </lineage>
</organism>
<dbReference type="PRINTS" id="PR00080">
    <property type="entry name" value="SDRFAMILY"/>
</dbReference>
<reference evidence="3 4" key="1">
    <citation type="submission" date="2024-04" db="EMBL/GenBank/DDBJ databases">
        <title>A novel species isolated from cricket.</title>
        <authorList>
            <person name="Wang H.-C."/>
        </authorList>
    </citation>
    <scope>NUCLEOTIDE SEQUENCE [LARGE SCALE GENOMIC DNA]</scope>
    <source>
        <strain evidence="3 4">WL0021</strain>
    </source>
</reference>
<dbReference type="CDD" id="cd05233">
    <property type="entry name" value="SDR_c"/>
    <property type="match status" value="1"/>
</dbReference>
<dbReference type="SUPFAM" id="SSF51735">
    <property type="entry name" value="NAD(P)-binding Rossmann-fold domains"/>
    <property type="match status" value="1"/>
</dbReference>
<gene>
    <name evidence="3" type="ORF">WJT86_04145</name>
</gene>
<keyword evidence="2 3" id="KW-0560">Oxidoreductase</keyword>
<evidence type="ECO:0000313" key="4">
    <source>
        <dbReference type="Proteomes" id="UP001418637"/>
    </source>
</evidence>
<dbReference type="PRINTS" id="PR00081">
    <property type="entry name" value="GDHRDH"/>
</dbReference>
<comment type="caution">
    <text evidence="3">The sequence shown here is derived from an EMBL/GenBank/DDBJ whole genome shotgun (WGS) entry which is preliminary data.</text>
</comment>